<name>A0A836CD51_9STRA</name>
<keyword evidence="3" id="KW-0732">Signal</keyword>
<feature type="chain" id="PRO_5032907914" evidence="3">
    <location>
        <begin position="28"/>
        <end position="344"/>
    </location>
</feature>
<keyword evidence="2" id="KW-0047">Antifreeze protein</keyword>
<dbReference type="PRINTS" id="PR00308">
    <property type="entry name" value="ANTIFREEZEI"/>
</dbReference>
<sequence length="344" mass="35233">MRSPGHLHDIVMRVLAIACACTASVAAEGEMMAARLNALVANNVTFDTVVDVGAHHGEWYNLMHGVSPQANILSLEADGDNAPKLEAAGVARYRIAVLGDRDGAPAKFFKTKHWANTGNSLFREETKFFQEGAADAVQVKLETLDTLLSEEEGFAEGTIDLLKLDVQGAELMVLKGAQHTLKRTQFLLLEASIVRYNKGAPLAADIIAALDAYGFQVADFVEMHYYDDIAFQVDILFVRRSSNRAAVIDATGAHIPAASSLPLSSSDIVKQAGAGESPVALLQSPAASIIAHTVAITTAAAAASAAAAAGAAAGAAATAAAAAAAATAAAAAAAAAAATADAAI</sequence>
<keyword evidence="6" id="KW-1185">Reference proteome</keyword>
<accession>A0A836CD51</accession>
<keyword evidence="5" id="KW-0489">Methyltransferase</keyword>
<gene>
    <name evidence="5" type="ORF">JKP88DRAFT_322837</name>
</gene>
<dbReference type="GO" id="GO:0032259">
    <property type="term" value="P:methylation"/>
    <property type="evidence" value="ECO:0007669"/>
    <property type="project" value="UniProtKB-KW"/>
</dbReference>
<dbReference type="GO" id="GO:0016172">
    <property type="term" value="F:antifreeze activity"/>
    <property type="evidence" value="ECO:0007669"/>
    <property type="project" value="InterPro"/>
</dbReference>
<reference evidence="5" key="1">
    <citation type="submission" date="2021-02" db="EMBL/GenBank/DDBJ databases">
        <title>First Annotated Genome of the Yellow-green Alga Tribonema minus.</title>
        <authorList>
            <person name="Mahan K.M."/>
        </authorList>
    </citation>
    <scope>NUCLEOTIDE SEQUENCE</scope>
    <source>
        <strain evidence="5">UTEX B ZZ1240</strain>
    </source>
</reference>
<dbReference type="NCBIfam" id="TIGR01444">
    <property type="entry name" value="fkbM_fam"/>
    <property type="match status" value="1"/>
</dbReference>
<keyword evidence="5" id="KW-0808">Transferase</keyword>
<dbReference type="SUPFAM" id="SSF53335">
    <property type="entry name" value="S-adenosyl-L-methionine-dependent methyltransferases"/>
    <property type="match status" value="1"/>
</dbReference>
<comment type="caution">
    <text evidence="5">The sequence shown here is derived from an EMBL/GenBank/DDBJ whole genome shotgun (WGS) entry which is preliminary data.</text>
</comment>
<dbReference type="Gene3D" id="3.40.50.150">
    <property type="entry name" value="Vaccinia Virus protein VP39"/>
    <property type="match status" value="1"/>
</dbReference>
<dbReference type="PANTHER" id="PTHR36973">
    <property type="entry name" value="SLL1456 PROTEIN-RELATED"/>
    <property type="match status" value="1"/>
</dbReference>
<evidence type="ECO:0000259" key="4">
    <source>
        <dbReference type="Pfam" id="PF05050"/>
    </source>
</evidence>
<feature type="signal peptide" evidence="3">
    <location>
        <begin position="1"/>
        <end position="27"/>
    </location>
</feature>
<dbReference type="InterPro" id="IPR006342">
    <property type="entry name" value="FkbM_mtfrase"/>
</dbReference>
<dbReference type="Proteomes" id="UP000664859">
    <property type="component" value="Unassembled WGS sequence"/>
</dbReference>
<evidence type="ECO:0000313" key="6">
    <source>
        <dbReference type="Proteomes" id="UP000664859"/>
    </source>
</evidence>
<dbReference type="OrthoDB" id="419125at2759"/>
<dbReference type="InterPro" id="IPR000104">
    <property type="entry name" value="Antifreeze_1"/>
</dbReference>
<evidence type="ECO:0000256" key="3">
    <source>
        <dbReference type="SAM" id="SignalP"/>
    </source>
</evidence>
<evidence type="ECO:0000256" key="1">
    <source>
        <dbReference type="ARBA" id="ARBA00006358"/>
    </source>
</evidence>
<comment type="similarity">
    <text evidence="1">Belongs to the type-I AFP family.</text>
</comment>
<dbReference type="PANTHER" id="PTHR36973:SF4">
    <property type="entry name" value="NODULATION PROTEIN"/>
    <property type="match status" value="1"/>
</dbReference>
<protein>
    <submittedName>
        <fullName evidence="5">S-adenosyl-L-methionine-dependent methyltransferase</fullName>
    </submittedName>
</protein>
<feature type="domain" description="Methyltransferase FkbM" evidence="4">
    <location>
        <begin position="51"/>
        <end position="217"/>
    </location>
</feature>
<proteinExistence type="inferred from homology"/>
<organism evidence="5 6">
    <name type="scientific">Tribonema minus</name>
    <dbReference type="NCBI Taxonomy" id="303371"/>
    <lineage>
        <taxon>Eukaryota</taxon>
        <taxon>Sar</taxon>
        <taxon>Stramenopiles</taxon>
        <taxon>Ochrophyta</taxon>
        <taxon>PX clade</taxon>
        <taxon>Xanthophyceae</taxon>
        <taxon>Tribonematales</taxon>
        <taxon>Tribonemataceae</taxon>
        <taxon>Tribonema</taxon>
    </lineage>
</organism>
<dbReference type="InterPro" id="IPR053188">
    <property type="entry name" value="FkbM_Methyltransferase"/>
</dbReference>
<evidence type="ECO:0000256" key="2">
    <source>
        <dbReference type="ARBA" id="ARBA00023076"/>
    </source>
</evidence>
<dbReference type="InterPro" id="IPR029063">
    <property type="entry name" value="SAM-dependent_MTases_sf"/>
</dbReference>
<dbReference type="Pfam" id="PF05050">
    <property type="entry name" value="Methyltransf_21"/>
    <property type="match status" value="1"/>
</dbReference>
<dbReference type="GO" id="GO:0008171">
    <property type="term" value="F:O-methyltransferase activity"/>
    <property type="evidence" value="ECO:0007669"/>
    <property type="project" value="TreeGrafter"/>
</dbReference>
<dbReference type="AlphaFoldDB" id="A0A836CD51"/>
<dbReference type="EMBL" id="JAFCMP010000357">
    <property type="protein sequence ID" value="KAG5180743.1"/>
    <property type="molecule type" value="Genomic_DNA"/>
</dbReference>
<evidence type="ECO:0000313" key="5">
    <source>
        <dbReference type="EMBL" id="KAG5180743.1"/>
    </source>
</evidence>